<keyword evidence="3" id="KW-1185">Reference proteome</keyword>
<feature type="region of interest" description="Disordered" evidence="1">
    <location>
        <begin position="1"/>
        <end position="22"/>
    </location>
</feature>
<comment type="caution">
    <text evidence="2">The sequence shown here is derived from an EMBL/GenBank/DDBJ whole genome shotgun (WGS) entry which is preliminary data.</text>
</comment>
<evidence type="ECO:0000313" key="3">
    <source>
        <dbReference type="Proteomes" id="UP000011509"/>
    </source>
</evidence>
<dbReference type="STRING" id="1227466.C464_16702"/>
<evidence type="ECO:0000313" key="2">
    <source>
        <dbReference type="EMBL" id="ELZ43385.1"/>
    </source>
</evidence>
<proteinExistence type="predicted"/>
<dbReference type="EMBL" id="AOJL01000062">
    <property type="protein sequence ID" value="ELZ43385.1"/>
    <property type="molecule type" value="Genomic_DNA"/>
</dbReference>
<reference evidence="2 3" key="1">
    <citation type="journal article" date="2014" name="PLoS Genet.">
        <title>Phylogenetically driven sequencing of extremely halophilic archaea reveals strategies for static and dynamic osmo-response.</title>
        <authorList>
            <person name="Becker E.A."/>
            <person name="Seitzer P.M."/>
            <person name="Tritt A."/>
            <person name="Larsen D."/>
            <person name="Krusor M."/>
            <person name="Yao A.I."/>
            <person name="Wu D."/>
            <person name="Madern D."/>
            <person name="Eisen J.A."/>
            <person name="Darling A.E."/>
            <person name="Facciotti M.T."/>
        </authorList>
    </citation>
    <scope>NUCLEOTIDE SEQUENCE [LARGE SCALE GENOMIC DNA]</scope>
    <source>
        <strain evidence="2 3">DSM 10284</strain>
    </source>
</reference>
<feature type="compositionally biased region" description="Polar residues" evidence="1">
    <location>
        <begin position="247"/>
        <end position="257"/>
    </location>
</feature>
<organism evidence="2 3">
    <name type="scientific">Halorubrum coriense DSM 10284</name>
    <dbReference type="NCBI Taxonomy" id="1227466"/>
    <lineage>
        <taxon>Archaea</taxon>
        <taxon>Methanobacteriati</taxon>
        <taxon>Methanobacteriota</taxon>
        <taxon>Stenosarchaea group</taxon>
        <taxon>Halobacteria</taxon>
        <taxon>Halobacteriales</taxon>
        <taxon>Haloferacaceae</taxon>
        <taxon>Halorubrum</taxon>
    </lineage>
</organism>
<name>M0E6F6_9EURY</name>
<dbReference type="AlphaFoldDB" id="M0E6F6"/>
<gene>
    <name evidence="2" type="ORF">C464_16702</name>
</gene>
<feature type="compositionally biased region" description="Low complexity" evidence="1">
    <location>
        <begin position="911"/>
        <end position="920"/>
    </location>
</feature>
<evidence type="ECO:0000256" key="1">
    <source>
        <dbReference type="SAM" id="MobiDB-lite"/>
    </source>
</evidence>
<dbReference type="PATRIC" id="fig|1227466.3.peg.3318"/>
<protein>
    <submittedName>
        <fullName evidence="2">Plasmid replication protein RepH</fullName>
    </submittedName>
</protein>
<dbReference type="OrthoDB" id="213824at2157"/>
<accession>M0E6F6</accession>
<dbReference type="Proteomes" id="UP000011509">
    <property type="component" value="Unassembled WGS sequence"/>
</dbReference>
<feature type="region of interest" description="Disordered" evidence="1">
    <location>
        <begin position="237"/>
        <end position="257"/>
    </location>
</feature>
<sequence>MPAPSQPTAVAHQRRTQHRERGIHLVSQSTSKTDGPVCTAISPRLTEWVPDILAALREHTIETIQEYTEQTDPWRASSSILDVTLPGWNSLADSWDDATAEAVAYTRAITELALTGTTTDSEYQERRHTELTDTVESVGTGRGALNATLGALAKGPVVLHRELDVTPQAITLVLDGPAWTDLSDRRTGVRALAAIAVLADGFDVRLVASPRLRRALEGRYPQWCEIHLGLTERRDRSLHRGHRSAAGSPTTNSTQSAWDALDGLADAPGKRRLLAALEPDSAQTYDELTAHPDLDIERGTVGRYVIELESRNLATIDRRRAQNTVELTELGETAVSECLTDNAELQHPAQTQLQSGLTATTHEFTSTVSPRREGQYLTPADEWIAATGDPEDTDFVQWAAGSKHPDPTLHQRFAAPAHEEGITLVDDQPARFDDGRVTYLSHHADELLVICQWGGPLATLGRLAAALLSEKALDEILTPSQVGEEFTGIHDGITDYDPGRTLRRGHQVGWLSEDETSYEAWRERITSVRDAHLARLATLTNSDDTAARSELFEDLHGLLASATHLYHAVGIDLAATIRIPDTEPIAQNTARRSDFCEFLAKTATKQSVYGIHAGYRLLFEDRPEKLCRRLPYEVEPNTQVDLTMSWVIAGPTATTLKDAITTSLSDELTTVREAIADGTEAAPTLEIPVIDGTTYPAIRRVIDEIAMTHDGQWTPRERQRLVRLCLRSFGPSDTQRQACPYDVVVSLLRALSESHVPTPADVERAAATLPSTRFRPDLTPTATKLYAALCRADQPRSRSELLERTGISASSYDRRIRDVRELKRVHSISVDGRRQWIVDDGTYSWWRTHVLTAALSTPLVTCREATTTFRAQQAVMWPAQQDECSTASLGSGSIPANRLRHTAFPVNMRRTQTADATAQTPPYHTIDRRRQSRHSQRVKVASSEPTPVPATPHTPTQSGEHQ</sequence>
<dbReference type="RefSeq" id="WP_006114872.1">
    <property type="nucleotide sequence ID" value="NZ_AOJL01000062.1"/>
</dbReference>
<feature type="region of interest" description="Disordered" evidence="1">
    <location>
        <begin position="910"/>
        <end position="962"/>
    </location>
</feature>